<protein>
    <submittedName>
        <fullName evidence="2">Uncharacterized protein</fullName>
    </submittedName>
</protein>
<comment type="caution">
    <text evidence="2">The sequence shown here is derived from an EMBL/GenBank/DDBJ whole genome shotgun (WGS) entry which is preliminary data.</text>
</comment>
<dbReference type="GO" id="GO:0003677">
    <property type="term" value="F:DNA binding"/>
    <property type="evidence" value="ECO:0007669"/>
    <property type="project" value="InterPro"/>
</dbReference>
<keyword evidence="1" id="KW-0732">Signal</keyword>
<evidence type="ECO:0000256" key="1">
    <source>
        <dbReference type="SAM" id="SignalP"/>
    </source>
</evidence>
<organism evidence="2 3">
    <name type="scientific">Lactuca virosa</name>
    <dbReference type="NCBI Taxonomy" id="75947"/>
    <lineage>
        <taxon>Eukaryota</taxon>
        <taxon>Viridiplantae</taxon>
        <taxon>Streptophyta</taxon>
        <taxon>Embryophyta</taxon>
        <taxon>Tracheophyta</taxon>
        <taxon>Spermatophyta</taxon>
        <taxon>Magnoliopsida</taxon>
        <taxon>eudicotyledons</taxon>
        <taxon>Gunneridae</taxon>
        <taxon>Pentapetalae</taxon>
        <taxon>asterids</taxon>
        <taxon>campanulids</taxon>
        <taxon>Asterales</taxon>
        <taxon>Asteraceae</taxon>
        <taxon>Cichorioideae</taxon>
        <taxon>Cichorieae</taxon>
        <taxon>Lactucinae</taxon>
        <taxon>Lactuca</taxon>
    </lineage>
</organism>
<feature type="signal peptide" evidence="1">
    <location>
        <begin position="1"/>
        <end position="17"/>
    </location>
</feature>
<dbReference type="SUPFAM" id="SSF48019">
    <property type="entry name" value="post-AAA+ oligomerization domain-like"/>
    <property type="match status" value="1"/>
</dbReference>
<feature type="chain" id="PRO_5043358865" evidence="1">
    <location>
        <begin position="18"/>
        <end position="202"/>
    </location>
</feature>
<dbReference type="InterPro" id="IPR008921">
    <property type="entry name" value="DNA_pol3_clamp-load_cplx_C"/>
</dbReference>
<accession>A0AAU9NDE3</accession>
<reference evidence="2 3" key="1">
    <citation type="submission" date="2022-01" db="EMBL/GenBank/DDBJ databases">
        <authorList>
            <person name="Xiong W."/>
            <person name="Schranz E."/>
        </authorList>
    </citation>
    <scope>NUCLEOTIDE SEQUENCE [LARGE SCALE GENOMIC DNA]</scope>
</reference>
<evidence type="ECO:0000313" key="3">
    <source>
        <dbReference type="Proteomes" id="UP001157418"/>
    </source>
</evidence>
<dbReference type="PANTHER" id="PTHR45523">
    <property type="entry name" value="TETRATRICOPEPTIDE REPEAT (TPR)-CONTAINING PROTEIN-RELATED"/>
    <property type="match status" value="1"/>
</dbReference>
<proteinExistence type="predicted"/>
<dbReference type="Proteomes" id="UP001157418">
    <property type="component" value="Unassembled WGS sequence"/>
</dbReference>
<dbReference type="EMBL" id="CAKMRJ010003334">
    <property type="protein sequence ID" value="CAH1433633.1"/>
    <property type="molecule type" value="Genomic_DNA"/>
</dbReference>
<evidence type="ECO:0000313" key="2">
    <source>
        <dbReference type="EMBL" id="CAH1433633.1"/>
    </source>
</evidence>
<sequence length="202" mass="22967">MLHLLTYLVALVPLVSEEAIKFVDKVGGFEWLIKKYEMDGAAAMKLDLSLETPIIVVPRDSNGTNVGRVIDNGTTYGYLPEAAFHAFKKALIIDYNDMKRIPFLDQLMNEFNEGIINLSVFIPNSMFDSELKHEVCHWAAYYEHRMCLGQKAIFHIEAFSCGQVHEHLQRLSDCDIWLSSTSFSMNLICFKINVGFGCLSFN</sequence>
<dbReference type="Gene3D" id="1.20.272.10">
    <property type="match status" value="1"/>
</dbReference>
<dbReference type="AlphaFoldDB" id="A0AAU9NDE3"/>
<dbReference type="Pfam" id="PF22534">
    <property type="entry name" value="RFC_C"/>
    <property type="match status" value="1"/>
</dbReference>
<name>A0AAU9NDE3_9ASTR</name>
<keyword evidence="3" id="KW-1185">Reference proteome</keyword>
<dbReference type="GO" id="GO:0006260">
    <property type="term" value="P:DNA replication"/>
    <property type="evidence" value="ECO:0007669"/>
    <property type="project" value="InterPro"/>
</dbReference>
<dbReference type="PANTHER" id="PTHR45523:SF2">
    <property type="entry name" value="OS02G0470600 PROTEIN"/>
    <property type="match status" value="1"/>
</dbReference>
<gene>
    <name evidence="2" type="ORF">LVIROSA_LOCUS20217</name>
</gene>